<protein>
    <submittedName>
        <fullName evidence="2">Uncharacterized protein</fullName>
    </submittedName>
</protein>
<keyword evidence="3" id="KW-1185">Reference proteome</keyword>
<dbReference type="EMBL" id="CP001812">
    <property type="protein sequence ID" value="ADL36349.1"/>
    <property type="molecule type" value="Genomic_DNA"/>
</dbReference>
<evidence type="ECO:0000313" key="3">
    <source>
        <dbReference type="Proteomes" id="UP000001299"/>
    </source>
</evidence>
<evidence type="ECO:0000256" key="1">
    <source>
        <dbReference type="SAM" id="Phobius"/>
    </source>
</evidence>
<geneLocation type="plasmid" evidence="2 3">
    <name>pCY360</name>
</geneLocation>
<keyword evidence="1" id="KW-0472">Membrane</keyword>
<keyword evidence="1" id="KW-0812">Transmembrane</keyword>
<organism evidence="2 3">
    <name type="scientific">Butyrivibrio proteoclasticus (strain ATCC 51982 / DSM 14932 / B316)</name>
    <name type="common">Clostridium proteoclasticum</name>
    <dbReference type="NCBI Taxonomy" id="515622"/>
    <lineage>
        <taxon>Bacteria</taxon>
        <taxon>Bacillati</taxon>
        <taxon>Bacillota</taxon>
        <taxon>Clostridia</taxon>
        <taxon>Lachnospirales</taxon>
        <taxon>Lachnospiraceae</taxon>
        <taxon>Butyrivibrio</taxon>
    </lineage>
</organism>
<feature type="transmembrane region" description="Helical" evidence="1">
    <location>
        <begin position="62"/>
        <end position="82"/>
    </location>
</feature>
<dbReference type="HOGENOM" id="CLU_1465631_0_0_9"/>
<dbReference type="KEGG" id="bpb:bpr_II412"/>
<keyword evidence="1" id="KW-1133">Transmembrane helix</keyword>
<reference evidence="2 3" key="1">
    <citation type="journal article" date="2010" name="PLoS ONE">
        <title>The glycobiome of the rumen bacterium Butyrivibrio proteoclasticus B316(T) highlights adaptation to a polysaccharide-rich environment.</title>
        <authorList>
            <person name="Kelly W.J."/>
            <person name="Leahy S.C."/>
            <person name="Altermann E."/>
            <person name="Yeoman C.J."/>
            <person name="Dunne J.C."/>
            <person name="Kong Z."/>
            <person name="Pacheco D.M."/>
            <person name="Li D."/>
            <person name="Noel S.J."/>
            <person name="Moon C.D."/>
            <person name="Cookson A.L."/>
            <person name="Attwood G.T."/>
        </authorList>
    </citation>
    <scope>NUCLEOTIDE SEQUENCE [LARGE SCALE GENOMIC DNA]</scope>
    <source>
        <strain evidence="3">ATCC 51982 / DSM 14932 / B316</strain>
        <plasmid evidence="3">Plasmid pCY360</plasmid>
    </source>
</reference>
<dbReference type="Proteomes" id="UP000001299">
    <property type="component" value="Plasmid pCY360"/>
</dbReference>
<feature type="transmembrane region" description="Helical" evidence="1">
    <location>
        <begin position="25"/>
        <end position="47"/>
    </location>
</feature>
<gene>
    <name evidence="2" type="ordered locus">bpr_II412</name>
</gene>
<name>E0S4L7_BUTPB</name>
<dbReference type="RefSeq" id="WP_013282998.1">
    <property type="nucleotide sequence ID" value="NC_014389.1"/>
</dbReference>
<accession>E0S4L7</accession>
<keyword evidence="2" id="KW-0614">Plasmid</keyword>
<dbReference type="AlphaFoldDB" id="E0S4L7"/>
<sequence length="184" mass="21313">MANYPVSISLEEYQTACNKTIRIQLWATIACATVGFLIFSVVIYNIAGEFPVMKIGERELSSLWFIAFFFSLFTIMAVLEILRNRKEGYSPNRLKEFYANRTRVSGIYVESGAGKHHTQKVYEDSGEIYQVYAPVPFKYYSLKPLVCRAFLVGNTALVYEIIKELDQYKSSEEYVMEMRRKGRE</sequence>
<evidence type="ECO:0000313" key="2">
    <source>
        <dbReference type="EMBL" id="ADL36349.1"/>
    </source>
</evidence>
<proteinExistence type="predicted"/>